<organism evidence="1 2">
    <name type="scientific">Candidatus Liberibacter solanacearum</name>
    <dbReference type="NCBI Taxonomy" id="556287"/>
    <lineage>
        <taxon>Bacteria</taxon>
        <taxon>Pseudomonadati</taxon>
        <taxon>Pseudomonadota</taxon>
        <taxon>Alphaproteobacteria</taxon>
        <taxon>Hyphomicrobiales</taxon>
        <taxon>Rhizobiaceae</taxon>
        <taxon>Liberibacter</taxon>
    </lineage>
</organism>
<dbReference type="AlphaFoldDB" id="A0A1V2N9C4"/>
<sequence length="147" mass="17131">MILKKVALISVLLESSVLLNSCDYVSTKTYDNLQEKLNISEDRNYILRDYLDVSKNNLHMTEGNKSLECGTHSVKEKSSEDMIIFLERMLQNPSTKDKDKDKARGVIEQNQTLLKDVRELQSRCEPELVRLRKQKQYAEDIYKKNTT</sequence>
<comment type="caution">
    <text evidence="1">The sequence shown here is derived from an EMBL/GenBank/DDBJ whole genome shotgun (WGS) entry which is preliminary data.</text>
</comment>
<dbReference type="Proteomes" id="UP000189542">
    <property type="component" value="Unassembled WGS sequence"/>
</dbReference>
<gene>
    <name evidence="1" type="ORF">AYO25_00530</name>
</gene>
<name>A0A1V2N9C4_9HYPH</name>
<evidence type="ECO:0000313" key="2">
    <source>
        <dbReference type="Proteomes" id="UP000189542"/>
    </source>
</evidence>
<dbReference type="RefSeq" id="WP_076970527.1">
    <property type="nucleotide sequence ID" value="NZ_LVWB01000002.1"/>
</dbReference>
<reference evidence="1 2" key="1">
    <citation type="journal article" date="2017" name="PLoS ONE">
        <title>Genomic sequence of 'Candidatus Liberibacter solanacearum' haplotype C and its comparison with haplotype A and B genomes.</title>
        <authorList>
            <person name="Wang J."/>
            <person name="Haapalainen M."/>
            <person name="Schott T."/>
            <person name="Thompson S.M."/>
            <person name="Smith G.R."/>
            <person name="Nissinen A.I."/>
            <person name="Pirhonen M."/>
        </authorList>
    </citation>
    <scope>NUCLEOTIDE SEQUENCE [LARGE SCALE GENOMIC DNA]</scope>
    <source>
        <strain evidence="1 2">FIN111</strain>
    </source>
</reference>
<dbReference type="EMBL" id="LVWB01000002">
    <property type="protein sequence ID" value="ONI60332.1"/>
    <property type="molecule type" value="Genomic_DNA"/>
</dbReference>
<proteinExistence type="predicted"/>
<protein>
    <submittedName>
        <fullName evidence="1">Uncharacterized protein</fullName>
    </submittedName>
</protein>
<accession>A0A1V2N9C4</accession>
<evidence type="ECO:0000313" key="1">
    <source>
        <dbReference type="EMBL" id="ONI60332.1"/>
    </source>
</evidence>